<dbReference type="OrthoDB" id="8527965at2"/>
<gene>
    <name evidence="2" type="ORF">E6O51_04110</name>
</gene>
<keyword evidence="3" id="KW-1185">Reference proteome</keyword>
<name>A0A4S4AUQ8_9RHOO</name>
<feature type="region of interest" description="Disordered" evidence="1">
    <location>
        <begin position="52"/>
        <end position="102"/>
    </location>
</feature>
<evidence type="ECO:0000313" key="3">
    <source>
        <dbReference type="Proteomes" id="UP000307956"/>
    </source>
</evidence>
<reference evidence="2 3" key="1">
    <citation type="submission" date="2019-04" db="EMBL/GenBank/DDBJ databases">
        <title>Azoarcus rhizosphaerae sp. nov. isolated from rhizosphere of Ficus religiosa.</title>
        <authorList>
            <person name="Lin S.-Y."/>
            <person name="Hameed A."/>
            <person name="Hsu Y.-H."/>
            <person name="Young C.-C."/>
        </authorList>
    </citation>
    <scope>NUCLEOTIDE SEQUENCE [LARGE SCALE GENOMIC DNA]</scope>
    <source>
        <strain evidence="2 3">CC-YHH848</strain>
    </source>
</reference>
<dbReference type="RefSeq" id="WP_136383712.1">
    <property type="nucleotide sequence ID" value="NZ_SSOD01000003.1"/>
</dbReference>
<proteinExistence type="predicted"/>
<dbReference type="EMBL" id="SSOD01000003">
    <property type="protein sequence ID" value="THF63260.1"/>
    <property type="molecule type" value="Genomic_DNA"/>
</dbReference>
<evidence type="ECO:0000256" key="1">
    <source>
        <dbReference type="SAM" id="MobiDB-lite"/>
    </source>
</evidence>
<protein>
    <submittedName>
        <fullName evidence="2">Uncharacterized protein</fullName>
    </submittedName>
</protein>
<evidence type="ECO:0000313" key="2">
    <source>
        <dbReference type="EMBL" id="THF63260.1"/>
    </source>
</evidence>
<organism evidence="2 3">
    <name type="scientific">Pseudothauera rhizosphaerae</name>
    <dbReference type="NCBI Taxonomy" id="2565932"/>
    <lineage>
        <taxon>Bacteria</taxon>
        <taxon>Pseudomonadati</taxon>
        <taxon>Pseudomonadota</taxon>
        <taxon>Betaproteobacteria</taxon>
        <taxon>Rhodocyclales</taxon>
        <taxon>Zoogloeaceae</taxon>
        <taxon>Pseudothauera</taxon>
    </lineage>
</organism>
<accession>A0A4S4AUQ8</accession>
<comment type="caution">
    <text evidence="2">The sequence shown here is derived from an EMBL/GenBank/DDBJ whole genome shotgun (WGS) entry which is preliminary data.</text>
</comment>
<feature type="compositionally biased region" description="Low complexity" evidence="1">
    <location>
        <begin position="62"/>
        <end position="79"/>
    </location>
</feature>
<dbReference type="AlphaFoldDB" id="A0A4S4AUQ8"/>
<dbReference type="Proteomes" id="UP000307956">
    <property type="component" value="Unassembled WGS sequence"/>
</dbReference>
<sequence length="102" mass="10405">MLPLIPFAAGLLTGLVAVNLLKTNKTRAGLDKAQQRLREATASSLAAIESASARARSKLEASPEAEAAPAVKPTAAPRKAAPKRKPKAKPAAAAPQTGKEAS</sequence>